<dbReference type="Proteomes" id="UP001190700">
    <property type="component" value="Unassembled WGS sequence"/>
</dbReference>
<keyword evidence="2" id="KW-1185">Reference proteome</keyword>
<accession>A0AAE0BC98</accession>
<gene>
    <name evidence="1" type="ORF">CYMTET_56391</name>
</gene>
<dbReference type="AlphaFoldDB" id="A0AAE0BC98"/>
<comment type="caution">
    <text evidence="1">The sequence shown here is derived from an EMBL/GenBank/DDBJ whole genome shotgun (WGS) entry which is preliminary data.</text>
</comment>
<organism evidence="1 2">
    <name type="scientific">Cymbomonas tetramitiformis</name>
    <dbReference type="NCBI Taxonomy" id="36881"/>
    <lineage>
        <taxon>Eukaryota</taxon>
        <taxon>Viridiplantae</taxon>
        <taxon>Chlorophyta</taxon>
        <taxon>Pyramimonadophyceae</taxon>
        <taxon>Pyramimonadales</taxon>
        <taxon>Pyramimonadaceae</taxon>
        <taxon>Cymbomonas</taxon>
    </lineage>
</organism>
<evidence type="ECO:0000313" key="2">
    <source>
        <dbReference type="Proteomes" id="UP001190700"/>
    </source>
</evidence>
<proteinExistence type="predicted"/>
<reference evidence="1 2" key="1">
    <citation type="journal article" date="2015" name="Genome Biol. Evol.">
        <title>Comparative Genomics of a Bacterivorous Green Alga Reveals Evolutionary Causalities and Consequences of Phago-Mixotrophic Mode of Nutrition.</title>
        <authorList>
            <person name="Burns J.A."/>
            <person name="Paasch A."/>
            <person name="Narechania A."/>
            <person name="Kim E."/>
        </authorList>
    </citation>
    <scope>NUCLEOTIDE SEQUENCE [LARGE SCALE GENOMIC DNA]</scope>
    <source>
        <strain evidence="1 2">PLY_AMNH</strain>
    </source>
</reference>
<evidence type="ECO:0000313" key="1">
    <source>
        <dbReference type="EMBL" id="KAK3233309.1"/>
    </source>
</evidence>
<sequence>MSLVRRTNGFTAEDDIEKLTKLVVSLRMEFKSVGLDTASRFDFDDPKARKIMEVNTLVVYSIDRRMQAHERGMVHGPKAMHLISHLPTMSGTLGAVRNLASGICVGTLKGKRNFEIVHRTQSLRLETNLSPNEEMVLCRAIHW</sequence>
<protein>
    <submittedName>
        <fullName evidence="1">Uncharacterized protein</fullName>
    </submittedName>
</protein>
<dbReference type="EMBL" id="LGRX02035755">
    <property type="protein sequence ID" value="KAK3233309.1"/>
    <property type="molecule type" value="Genomic_DNA"/>
</dbReference>
<name>A0AAE0BC98_9CHLO</name>